<gene>
    <name evidence="7 8" type="primary">deoC</name>
    <name evidence="8" type="ORF">K8V32_05510</name>
</gene>
<evidence type="ECO:0000256" key="3">
    <source>
        <dbReference type="ARBA" id="ARBA00023239"/>
    </source>
</evidence>
<dbReference type="HAMAP" id="MF_00114">
    <property type="entry name" value="DeoC_type1"/>
    <property type="match status" value="1"/>
</dbReference>
<comment type="caution">
    <text evidence="8">The sequence shown here is derived from an EMBL/GenBank/DDBJ whole genome shotgun (WGS) entry which is preliminary data.</text>
</comment>
<dbReference type="GO" id="GO:0006018">
    <property type="term" value="P:2-deoxyribose 1-phosphate catabolic process"/>
    <property type="evidence" value="ECO:0007669"/>
    <property type="project" value="UniProtKB-UniRule"/>
</dbReference>
<evidence type="ECO:0000256" key="5">
    <source>
        <dbReference type="ARBA" id="ARBA00048791"/>
    </source>
</evidence>
<evidence type="ECO:0000256" key="4">
    <source>
        <dbReference type="ARBA" id="ARBA00023270"/>
    </source>
</evidence>
<dbReference type="GO" id="GO:0004139">
    <property type="term" value="F:deoxyribose-phosphate aldolase activity"/>
    <property type="evidence" value="ECO:0007669"/>
    <property type="project" value="UniProtKB-UniRule"/>
</dbReference>
<dbReference type="EC" id="4.1.2.4" evidence="7"/>
<dbReference type="InterPro" id="IPR028581">
    <property type="entry name" value="DeoC_typeI"/>
</dbReference>
<protein>
    <recommendedName>
        <fullName evidence="7">Deoxyribose-phosphate aldolase</fullName>
        <shortName evidence="7">DERA</shortName>
        <ecNumber evidence="7">4.1.2.4</ecNumber>
    </recommendedName>
    <alternativeName>
        <fullName evidence="7">2-deoxy-D-ribose 5-phosphate aldolase</fullName>
    </alternativeName>
    <alternativeName>
        <fullName evidence="7">Phosphodeoxyriboaldolase</fullName>
        <shortName evidence="7">Deoxyriboaldolase</shortName>
    </alternativeName>
</protein>
<proteinExistence type="inferred from homology"/>
<dbReference type="InterPro" id="IPR013785">
    <property type="entry name" value="Aldolase_TIM"/>
</dbReference>
<evidence type="ECO:0000256" key="7">
    <source>
        <dbReference type="HAMAP-Rule" id="MF_00114"/>
    </source>
</evidence>
<dbReference type="InterPro" id="IPR002915">
    <property type="entry name" value="DeoC/FbaB/LacD_aldolase"/>
</dbReference>
<accession>A0A921FLD0</accession>
<evidence type="ECO:0000313" key="8">
    <source>
        <dbReference type="EMBL" id="HJF14248.1"/>
    </source>
</evidence>
<comment type="catalytic activity">
    <reaction evidence="5 7">
        <text>2-deoxy-D-ribose 5-phosphate = D-glyceraldehyde 3-phosphate + acetaldehyde</text>
        <dbReference type="Rhea" id="RHEA:12821"/>
        <dbReference type="ChEBI" id="CHEBI:15343"/>
        <dbReference type="ChEBI" id="CHEBI:59776"/>
        <dbReference type="ChEBI" id="CHEBI:62877"/>
        <dbReference type="EC" id="4.1.2.4"/>
    </reaction>
</comment>
<keyword evidence="2 7" id="KW-0963">Cytoplasm</keyword>
<dbReference type="FunFam" id="3.20.20.70:FF:000044">
    <property type="entry name" value="Deoxyribose-phosphate aldolase"/>
    <property type="match status" value="1"/>
</dbReference>
<evidence type="ECO:0000256" key="2">
    <source>
        <dbReference type="ARBA" id="ARBA00022490"/>
    </source>
</evidence>
<dbReference type="NCBIfam" id="TIGR00126">
    <property type="entry name" value="deoC"/>
    <property type="match status" value="1"/>
</dbReference>
<feature type="active site" description="Proton donor/acceptor" evidence="7">
    <location>
        <position position="199"/>
    </location>
</feature>
<comment type="function">
    <text evidence="6 7">Catalyzes a reversible aldol reaction between acetaldehyde and D-glyceraldehyde 3-phosphate to generate 2-deoxy-D-ribose 5-phosphate.</text>
</comment>
<dbReference type="InterPro" id="IPR011343">
    <property type="entry name" value="DeoC"/>
</dbReference>
<dbReference type="Gene3D" id="3.20.20.70">
    <property type="entry name" value="Aldolase class I"/>
    <property type="match status" value="1"/>
</dbReference>
<comment type="similarity">
    <text evidence="1 7">Belongs to the DeoC/FbaB aldolase family. DeoC type 1 subfamily.</text>
</comment>
<reference evidence="8" key="2">
    <citation type="submission" date="2021-09" db="EMBL/GenBank/DDBJ databases">
        <authorList>
            <person name="Gilroy R."/>
        </authorList>
    </citation>
    <scope>NUCLEOTIDE SEQUENCE</scope>
    <source>
        <strain evidence="8">ChiHjej13B12-14962</strain>
    </source>
</reference>
<comment type="subcellular location">
    <subcellularLocation>
        <location evidence="7">Cytoplasm</location>
    </subcellularLocation>
</comment>
<dbReference type="SUPFAM" id="SSF51569">
    <property type="entry name" value="Aldolase"/>
    <property type="match status" value="1"/>
</dbReference>
<dbReference type="CDD" id="cd00959">
    <property type="entry name" value="DeoC"/>
    <property type="match status" value="1"/>
</dbReference>
<keyword evidence="4 7" id="KW-0704">Schiff base</keyword>
<dbReference type="Proteomes" id="UP000703315">
    <property type="component" value="Unassembled WGS sequence"/>
</dbReference>
<dbReference type="EMBL" id="DYXC01000069">
    <property type="protein sequence ID" value="HJF14248.1"/>
    <property type="molecule type" value="Genomic_DNA"/>
</dbReference>
<feature type="active site" description="Proton donor/acceptor" evidence="7">
    <location>
        <position position="106"/>
    </location>
</feature>
<dbReference type="PANTHER" id="PTHR10889">
    <property type="entry name" value="DEOXYRIBOSE-PHOSPHATE ALDOLASE"/>
    <property type="match status" value="1"/>
</dbReference>
<dbReference type="AlphaFoldDB" id="A0A921FLD0"/>
<dbReference type="Pfam" id="PF01791">
    <property type="entry name" value="DeoC"/>
    <property type="match status" value="1"/>
</dbReference>
<dbReference type="RefSeq" id="WP_303904098.1">
    <property type="nucleotide sequence ID" value="NZ_DYXC01000069.1"/>
</dbReference>
<dbReference type="GO" id="GO:0016052">
    <property type="term" value="P:carbohydrate catabolic process"/>
    <property type="evidence" value="ECO:0007669"/>
    <property type="project" value="TreeGrafter"/>
</dbReference>
<dbReference type="GO" id="GO:0009264">
    <property type="term" value="P:deoxyribonucleotide catabolic process"/>
    <property type="evidence" value="ECO:0007669"/>
    <property type="project" value="UniProtKB-UniRule"/>
</dbReference>
<evidence type="ECO:0000313" key="9">
    <source>
        <dbReference type="Proteomes" id="UP000703315"/>
    </source>
</evidence>
<evidence type="ECO:0000256" key="1">
    <source>
        <dbReference type="ARBA" id="ARBA00010936"/>
    </source>
</evidence>
<sequence length="231" mass="23736">MSDTAPLSPTQVDELDSSQLALLIDHTLLAPTATAQDIDKLCDQAAEFITASVCVQPIWVAHAAKRLAESPVKICTVIGFPSGAQTPETKAFETAQAIAQGAEEVDMVINQSAALVADKAAVVHDIRSVVEAAAGHDVIVKVILETASLTEQAKIIACEAAVEAGANFVKTSTGFGPGGATVTDVALLRNTVGNDLGVKASGGIRTRQDAIEMLKAGATRLGASSTYAILS</sequence>
<organism evidence="8 9">
    <name type="scientific">Enteractinococcus helveticum</name>
    <dbReference type="NCBI Taxonomy" id="1837282"/>
    <lineage>
        <taxon>Bacteria</taxon>
        <taxon>Bacillati</taxon>
        <taxon>Actinomycetota</taxon>
        <taxon>Actinomycetes</taxon>
        <taxon>Micrococcales</taxon>
        <taxon>Micrococcaceae</taxon>
    </lineage>
</organism>
<dbReference type="SMART" id="SM01133">
    <property type="entry name" value="DeoC"/>
    <property type="match status" value="1"/>
</dbReference>
<evidence type="ECO:0000256" key="6">
    <source>
        <dbReference type="ARBA" id="ARBA00056337"/>
    </source>
</evidence>
<comment type="pathway">
    <text evidence="7">Carbohydrate degradation; 2-deoxy-D-ribose 1-phosphate degradation; D-glyceraldehyde 3-phosphate and acetaldehyde from 2-deoxy-alpha-D-ribose 1-phosphate: step 2/2.</text>
</comment>
<feature type="active site" description="Schiff-base intermediate with acetaldehyde" evidence="7">
    <location>
        <position position="170"/>
    </location>
</feature>
<dbReference type="PANTHER" id="PTHR10889:SF1">
    <property type="entry name" value="DEOXYRIBOSE-PHOSPHATE ALDOLASE"/>
    <property type="match status" value="1"/>
</dbReference>
<dbReference type="GO" id="GO:0005737">
    <property type="term" value="C:cytoplasm"/>
    <property type="evidence" value="ECO:0007669"/>
    <property type="project" value="UniProtKB-SubCell"/>
</dbReference>
<reference evidence="8" key="1">
    <citation type="journal article" date="2021" name="PeerJ">
        <title>Extensive microbial diversity within the chicken gut microbiome revealed by metagenomics and culture.</title>
        <authorList>
            <person name="Gilroy R."/>
            <person name="Ravi A."/>
            <person name="Getino M."/>
            <person name="Pursley I."/>
            <person name="Horton D.L."/>
            <person name="Alikhan N.F."/>
            <person name="Baker D."/>
            <person name="Gharbi K."/>
            <person name="Hall N."/>
            <person name="Watson M."/>
            <person name="Adriaenssens E.M."/>
            <person name="Foster-Nyarko E."/>
            <person name="Jarju S."/>
            <person name="Secka A."/>
            <person name="Antonio M."/>
            <person name="Oren A."/>
            <person name="Chaudhuri R.R."/>
            <person name="La Ragione R."/>
            <person name="Hildebrand F."/>
            <person name="Pallen M.J."/>
        </authorList>
    </citation>
    <scope>NUCLEOTIDE SEQUENCE</scope>
    <source>
        <strain evidence="8">ChiHjej13B12-14962</strain>
    </source>
</reference>
<dbReference type="PIRSF" id="PIRSF001357">
    <property type="entry name" value="DeoC"/>
    <property type="match status" value="1"/>
</dbReference>
<name>A0A921FLD0_9MICC</name>
<keyword evidence="3 7" id="KW-0456">Lyase</keyword>